<comment type="caution">
    <text evidence="13">The sequence shown here is derived from an EMBL/GenBank/DDBJ whole genome shotgun (WGS) entry which is preliminary data.</text>
</comment>
<dbReference type="InterPro" id="IPR003591">
    <property type="entry name" value="Leu-rich_rpt_typical-subtyp"/>
</dbReference>
<evidence type="ECO:0000256" key="3">
    <source>
        <dbReference type="ARBA" id="ARBA00022475"/>
    </source>
</evidence>
<evidence type="ECO:0000256" key="6">
    <source>
        <dbReference type="ARBA" id="ARBA00022729"/>
    </source>
</evidence>
<feature type="non-terminal residue" evidence="13">
    <location>
        <position position="152"/>
    </location>
</feature>
<reference evidence="13 14" key="1">
    <citation type="submission" date="2024-04" db="EMBL/GenBank/DDBJ databases">
        <authorList>
            <consortium name="Genoscope - CEA"/>
            <person name="William W."/>
        </authorList>
    </citation>
    <scope>NUCLEOTIDE SEQUENCE [LARGE SCALE GENOMIC DNA]</scope>
</reference>
<dbReference type="SUPFAM" id="SSF52058">
    <property type="entry name" value="L domain-like"/>
    <property type="match status" value="1"/>
</dbReference>
<comment type="subcellular location">
    <subcellularLocation>
        <location evidence="1">Cell membrane</location>
        <topology evidence="1">Single-pass membrane protein</topology>
    </subcellularLocation>
</comment>
<keyword evidence="2" id="KW-0813">Transport</keyword>
<dbReference type="Pfam" id="PF13855">
    <property type="entry name" value="LRR_8"/>
    <property type="match status" value="1"/>
</dbReference>
<keyword evidence="4" id="KW-0433">Leucine-rich repeat</keyword>
<accession>A0AAV2I3I8</accession>
<dbReference type="PROSITE" id="PS51450">
    <property type="entry name" value="LRR"/>
    <property type="match status" value="2"/>
</dbReference>
<feature type="non-terminal residue" evidence="13">
    <location>
        <position position="1"/>
    </location>
</feature>
<keyword evidence="3" id="KW-1003">Cell membrane</keyword>
<evidence type="ECO:0000256" key="4">
    <source>
        <dbReference type="ARBA" id="ARBA00022614"/>
    </source>
</evidence>
<proteinExistence type="predicted"/>
<gene>
    <name evidence="13" type="ORF">GSLYS_00014745001</name>
</gene>
<evidence type="ECO:0000256" key="2">
    <source>
        <dbReference type="ARBA" id="ARBA00022448"/>
    </source>
</evidence>
<protein>
    <submittedName>
        <fullName evidence="13">Uncharacterized protein</fullName>
    </submittedName>
</protein>
<keyword evidence="6" id="KW-0732">Signal</keyword>
<keyword evidence="12" id="KW-0407">Ion channel</keyword>
<name>A0AAV2I3I8_LYMST</name>
<dbReference type="SMART" id="SM00369">
    <property type="entry name" value="LRR_TYP"/>
    <property type="match status" value="2"/>
</dbReference>
<evidence type="ECO:0000256" key="7">
    <source>
        <dbReference type="ARBA" id="ARBA00022737"/>
    </source>
</evidence>
<evidence type="ECO:0000313" key="13">
    <source>
        <dbReference type="EMBL" id="CAL1541103.1"/>
    </source>
</evidence>
<dbReference type="EMBL" id="CAXITT010000414">
    <property type="protein sequence ID" value="CAL1541103.1"/>
    <property type="molecule type" value="Genomic_DNA"/>
</dbReference>
<dbReference type="GO" id="GO:0005886">
    <property type="term" value="C:plasma membrane"/>
    <property type="evidence" value="ECO:0007669"/>
    <property type="project" value="UniProtKB-SubCell"/>
</dbReference>
<evidence type="ECO:0000313" key="14">
    <source>
        <dbReference type="Proteomes" id="UP001497497"/>
    </source>
</evidence>
<dbReference type="AlphaFoldDB" id="A0AAV2I3I8"/>
<dbReference type="PANTHER" id="PTHR46473">
    <property type="entry name" value="GH08155P"/>
    <property type="match status" value="1"/>
</dbReference>
<keyword evidence="5" id="KW-0812">Transmembrane</keyword>
<dbReference type="PANTHER" id="PTHR46473:SF10">
    <property type="entry name" value="LD45603P-RELATED"/>
    <property type="match status" value="1"/>
</dbReference>
<dbReference type="Gene3D" id="3.80.10.10">
    <property type="entry name" value="Ribonuclease Inhibitor"/>
    <property type="match status" value="1"/>
</dbReference>
<dbReference type="Proteomes" id="UP001497497">
    <property type="component" value="Unassembled WGS sequence"/>
</dbReference>
<keyword evidence="7" id="KW-0677">Repeat</keyword>
<keyword evidence="14" id="KW-1185">Reference proteome</keyword>
<evidence type="ECO:0000256" key="9">
    <source>
        <dbReference type="ARBA" id="ARBA00023065"/>
    </source>
</evidence>
<dbReference type="InterPro" id="IPR032675">
    <property type="entry name" value="LRR_dom_sf"/>
</dbReference>
<keyword evidence="11" id="KW-1015">Disulfide bond</keyword>
<keyword evidence="10" id="KW-0472">Membrane</keyword>
<keyword evidence="9" id="KW-0406">Ion transport</keyword>
<evidence type="ECO:0000256" key="11">
    <source>
        <dbReference type="ARBA" id="ARBA00023157"/>
    </source>
</evidence>
<evidence type="ECO:0000256" key="1">
    <source>
        <dbReference type="ARBA" id="ARBA00004162"/>
    </source>
</evidence>
<evidence type="ECO:0000256" key="8">
    <source>
        <dbReference type="ARBA" id="ARBA00022989"/>
    </source>
</evidence>
<dbReference type="InterPro" id="IPR051432">
    <property type="entry name" value="KCNMA1_auxiliary"/>
</dbReference>
<evidence type="ECO:0000256" key="5">
    <source>
        <dbReference type="ARBA" id="ARBA00022692"/>
    </source>
</evidence>
<dbReference type="PRINTS" id="PR00019">
    <property type="entry name" value="LEURICHRPT"/>
</dbReference>
<evidence type="ECO:0000256" key="10">
    <source>
        <dbReference type="ARBA" id="ARBA00023136"/>
    </source>
</evidence>
<sequence length="152" mass="16941">SIDDGWFTCLGELIHLNLGNNQLTTVSNQTFLGLSSLKYLDLSGNRLRQIQYGAFDSCDNLKTLNLGKNPLSYSSRMYSLHYPLSALLQLTSLKELSVDEANEDYFGKDYQALKSMSTLKLGVDGSCDTIELVDNYFIGFPFLKTIQINGCS</sequence>
<keyword evidence="8" id="KW-1133">Transmembrane helix</keyword>
<dbReference type="InterPro" id="IPR001611">
    <property type="entry name" value="Leu-rich_rpt"/>
</dbReference>
<evidence type="ECO:0000256" key="12">
    <source>
        <dbReference type="ARBA" id="ARBA00023303"/>
    </source>
</evidence>
<dbReference type="GO" id="GO:0034220">
    <property type="term" value="P:monoatomic ion transmembrane transport"/>
    <property type="evidence" value="ECO:0007669"/>
    <property type="project" value="UniProtKB-KW"/>
</dbReference>
<organism evidence="13 14">
    <name type="scientific">Lymnaea stagnalis</name>
    <name type="common">Great pond snail</name>
    <name type="synonym">Helix stagnalis</name>
    <dbReference type="NCBI Taxonomy" id="6523"/>
    <lineage>
        <taxon>Eukaryota</taxon>
        <taxon>Metazoa</taxon>
        <taxon>Spiralia</taxon>
        <taxon>Lophotrochozoa</taxon>
        <taxon>Mollusca</taxon>
        <taxon>Gastropoda</taxon>
        <taxon>Heterobranchia</taxon>
        <taxon>Euthyneura</taxon>
        <taxon>Panpulmonata</taxon>
        <taxon>Hygrophila</taxon>
        <taxon>Lymnaeoidea</taxon>
        <taxon>Lymnaeidae</taxon>
        <taxon>Lymnaea</taxon>
    </lineage>
</organism>